<dbReference type="Pfam" id="PF00632">
    <property type="entry name" value="HECT"/>
    <property type="match status" value="1"/>
</dbReference>
<dbReference type="SUPFAM" id="SSF56204">
    <property type="entry name" value="Hect, E3 ligase catalytic domain"/>
    <property type="match status" value="1"/>
</dbReference>
<feature type="region of interest" description="Disordered" evidence="6">
    <location>
        <begin position="328"/>
        <end position="347"/>
    </location>
</feature>
<evidence type="ECO:0000256" key="4">
    <source>
        <dbReference type="ARBA" id="ARBA00022786"/>
    </source>
</evidence>
<dbReference type="InterPro" id="IPR044611">
    <property type="entry name" value="E3A/B/C-like"/>
</dbReference>
<evidence type="ECO:0000256" key="1">
    <source>
        <dbReference type="ARBA" id="ARBA00000885"/>
    </source>
</evidence>
<name>A0A9P4M007_9PEZI</name>
<dbReference type="Proteomes" id="UP000799776">
    <property type="component" value="Unassembled WGS sequence"/>
</dbReference>
<dbReference type="EMBL" id="ML978711">
    <property type="protein sequence ID" value="KAF2091978.1"/>
    <property type="molecule type" value="Genomic_DNA"/>
</dbReference>
<accession>A0A9P4M007</accession>
<feature type="active site" description="Glycyl thioester intermediate" evidence="5">
    <location>
        <position position="1083"/>
    </location>
</feature>
<feature type="region of interest" description="Disordered" evidence="6">
    <location>
        <begin position="1"/>
        <end position="35"/>
    </location>
</feature>
<evidence type="ECO:0000313" key="9">
    <source>
        <dbReference type="Proteomes" id="UP000799776"/>
    </source>
</evidence>
<feature type="compositionally biased region" description="Polar residues" evidence="6">
    <location>
        <begin position="450"/>
        <end position="469"/>
    </location>
</feature>
<evidence type="ECO:0000256" key="3">
    <source>
        <dbReference type="ARBA" id="ARBA00022679"/>
    </source>
</evidence>
<comment type="catalytic activity">
    <reaction evidence="1">
        <text>S-ubiquitinyl-[E2 ubiquitin-conjugating enzyme]-L-cysteine + [acceptor protein]-L-lysine = [E2 ubiquitin-conjugating enzyme]-L-cysteine + N(6)-ubiquitinyl-[acceptor protein]-L-lysine.</text>
        <dbReference type="EC" id="2.3.2.26"/>
    </reaction>
</comment>
<dbReference type="EC" id="2.3.2.26" evidence="2"/>
<feature type="domain" description="HECT" evidence="7">
    <location>
        <begin position="762"/>
        <end position="1115"/>
    </location>
</feature>
<dbReference type="Gene3D" id="3.30.2410.10">
    <property type="entry name" value="Hect, E3 ligase catalytic domain"/>
    <property type="match status" value="1"/>
</dbReference>
<dbReference type="GO" id="GO:0061630">
    <property type="term" value="F:ubiquitin protein ligase activity"/>
    <property type="evidence" value="ECO:0007669"/>
    <property type="project" value="UniProtKB-EC"/>
</dbReference>
<feature type="region of interest" description="Disordered" evidence="6">
    <location>
        <begin position="147"/>
        <end position="245"/>
    </location>
</feature>
<feature type="region of interest" description="Disordered" evidence="6">
    <location>
        <begin position="450"/>
        <end position="496"/>
    </location>
</feature>
<feature type="region of interest" description="Disordered" evidence="6">
    <location>
        <begin position="269"/>
        <end position="301"/>
    </location>
</feature>
<dbReference type="AlphaFoldDB" id="A0A9P4M007"/>
<evidence type="ECO:0000256" key="6">
    <source>
        <dbReference type="SAM" id="MobiDB-lite"/>
    </source>
</evidence>
<dbReference type="PANTHER" id="PTHR45700">
    <property type="entry name" value="UBIQUITIN-PROTEIN LIGASE E3C"/>
    <property type="match status" value="1"/>
</dbReference>
<dbReference type="InterPro" id="IPR000569">
    <property type="entry name" value="HECT_dom"/>
</dbReference>
<feature type="compositionally biased region" description="Low complexity" evidence="6">
    <location>
        <begin position="269"/>
        <end position="278"/>
    </location>
</feature>
<comment type="caution">
    <text evidence="8">The sequence shown here is derived from an EMBL/GenBank/DDBJ whole genome shotgun (WGS) entry which is preliminary data.</text>
</comment>
<dbReference type="SMART" id="SM00119">
    <property type="entry name" value="HECTc"/>
    <property type="match status" value="1"/>
</dbReference>
<evidence type="ECO:0000256" key="2">
    <source>
        <dbReference type="ARBA" id="ARBA00012485"/>
    </source>
</evidence>
<dbReference type="CDD" id="cd00078">
    <property type="entry name" value="HECTc"/>
    <property type="match status" value="1"/>
</dbReference>
<reference evidence="8" key="1">
    <citation type="journal article" date="2020" name="Stud. Mycol.">
        <title>101 Dothideomycetes genomes: a test case for predicting lifestyles and emergence of pathogens.</title>
        <authorList>
            <person name="Haridas S."/>
            <person name="Albert R."/>
            <person name="Binder M."/>
            <person name="Bloem J."/>
            <person name="Labutti K."/>
            <person name="Salamov A."/>
            <person name="Andreopoulos B."/>
            <person name="Baker S."/>
            <person name="Barry K."/>
            <person name="Bills G."/>
            <person name="Bluhm B."/>
            <person name="Cannon C."/>
            <person name="Castanera R."/>
            <person name="Culley D."/>
            <person name="Daum C."/>
            <person name="Ezra D."/>
            <person name="Gonzalez J."/>
            <person name="Henrissat B."/>
            <person name="Kuo A."/>
            <person name="Liang C."/>
            <person name="Lipzen A."/>
            <person name="Lutzoni F."/>
            <person name="Magnuson J."/>
            <person name="Mondo S."/>
            <person name="Nolan M."/>
            <person name="Ohm R."/>
            <person name="Pangilinan J."/>
            <person name="Park H.-J."/>
            <person name="Ramirez L."/>
            <person name="Alfaro M."/>
            <person name="Sun H."/>
            <person name="Tritt A."/>
            <person name="Yoshinaga Y."/>
            <person name="Zwiers L.-H."/>
            <person name="Turgeon B."/>
            <person name="Goodwin S."/>
            <person name="Spatafora J."/>
            <person name="Crous P."/>
            <person name="Grigoriev I."/>
        </authorList>
    </citation>
    <scope>NUCLEOTIDE SEQUENCE</scope>
    <source>
        <strain evidence="8">CBS 121410</strain>
    </source>
</reference>
<dbReference type="OrthoDB" id="8068875at2759"/>
<feature type="region of interest" description="Disordered" evidence="6">
    <location>
        <begin position="548"/>
        <end position="571"/>
    </location>
</feature>
<sequence length="1115" mass="124665">MPSWGRQQHNRSASHPFPNIFGSKKKSAPNLNGDFSSTDEDKYLAYAAAGDMGPFMGGSSGGKKDTRDLEQSNCMTCDSKVKWPKGLKTFRCTACLTVNDLVPVPREKDEHPGTYPESTRTRRPMPLTVERTKAIVDRCLMTYLQTRCQSRNSNGNGPSQTPDARTPGHHGPPGALPIPNSNRAGPSPRPVISLSPPAIEDPDGMDFPGNQKRSAASTPVPRSKSLPHSNGQDPQPGRPDTVPSTIFKPLEDYMIASFGNHEYLNTAFPSSRSRTPVRTRSEGATDMTPCKIKSRPQMTPADAVPDFEDPRMLMVGDFAENGSWWTGHDEQHSSHQNIPIRGKPGSNTTKLVNSKSPLINWSEIQQWYETVLNAGNTWREKVQEVSNVDHPEEFLRELEEDIREARVHAQRTLLKVTENILKRPGRPLQEPEDIRFLLILLANPLLHPSSNRSFSRQAPRSRQASNPQRPTLGVPSGGPGSPVRSPSSTNRESGQHSGIIKRILGLLANLPNECHRYLTTWFSRFNEDQFRRMVDLVGKFVTHRLTRDRDSGRKRSNSGNPTAGLIPEYRTASGPTSAQLHAALGLSGSGRKSEEKAPQQVAYGDDWQLRAAAKIMSLLFAANNMYHSRKSDPVNLAPSVAGLPSAGLAASQRARAHGQLLPTSDFYSTLLDYHDLIADFEAWEKRQAKFAFCQYPFFLSIGAKIRIMEHDARRQMENKAREAFFDSILSNKSLEQYFHLKVRRDCLVDDSLRRISEVVGAGQEDIKKGLKVHFLGEEGIDAGGLRKEWFLLLVREVFDPMHGLFVYDEDSHFCYFNPNTFEASDQFFLVGAVLGLAIYNSTILDVALPPFAFKKLLAAAPAKNAAMSSASSRSQIHYTLEDLAEFRPALARGLRQLLDFDGDVEATFCRDFVAEVERYGTTQLVPLCPGGENKPVTNENRAEFVSLYVRYLLDGAVARQFDPFRRGFFTVCGGNALSLFRSEEIELLVRGSDEPLDVASVRAVAQYEGWKERERKVERPGETVPVLRWFWDFFESANPQDQRKILSFITGSDRIPAVGATNLVIKINCLGEDSDRYPVARTCFNMLQLYKYKSRAKLVEKLWRAVCESEGFGLK</sequence>
<proteinExistence type="predicted"/>
<gene>
    <name evidence="8" type="ORF">K490DRAFT_32319</name>
</gene>
<evidence type="ECO:0000256" key="5">
    <source>
        <dbReference type="PROSITE-ProRule" id="PRU00104"/>
    </source>
</evidence>
<protein>
    <recommendedName>
        <fullName evidence="2">HECT-type E3 ubiquitin transferase</fullName>
        <ecNumber evidence="2">2.3.2.26</ecNumber>
    </recommendedName>
</protein>
<dbReference type="GO" id="GO:0000209">
    <property type="term" value="P:protein polyubiquitination"/>
    <property type="evidence" value="ECO:0007669"/>
    <property type="project" value="InterPro"/>
</dbReference>
<dbReference type="PROSITE" id="PS50237">
    <property type="entry name" value="HECT"/>
    <property type="match status" value="1"/>
</dbReference>
<evidence type="ECO:0000313" key="8">
    <source>
        <dbReference type="EMBL" id="KAF2091978.1"/>
    </source>
</evidence>
<keyword evidence="4 5" id="KW-0833">Ubl conjugation pathway</keyword>
<evidence type="ECO:0000259" key="7">
    <source>
        <dbReference type="PROSITE" id="PS50237"/>
    </source>
</evidence>
<feature type="compositionally biased region" description="Polar residues" evidence="6">
    <location>
        <begin position="147"/>
        <end position="163"/>
    </location>
</feature>
<dbReference type="InterPro" id="IPR035983">
    <property type="entry name" value="Hect_E3_ubiquitin_ligase"/>
</dbReference>
<dbReference type="Gene3D" id="3.90.1750.10">
    <property type="entry name" value="Hect, E3 ligase catalytic domains"/>
    <property type="match status" value="1"/>
</dbReference>
<keyword evidence="9" id="KW-1185">Reference proteome</keyword>
<dbReference type="Gene3D" id="3.30.2160.10">
    <property type="entry name" value="Hect, E3 ligase catalytic domain"/>
    <property type="match status" value="1"/>
</dbReference>
<dbReference type="PANTHER" id="PTHR45700:SF8">
    <property type="entry name" value="HECT-TYPE E3 UBIQUITIN TRANSFERASE"/>
    <property type="match status" value="1"/>
</dbReference>
<organism evidence="8 9">
    <name type="scientific">Saccharata proteae CBS 121410</name>
    <dbReference type="NCBI Taxonomy" id="1314787"/>
    <lineage>
        <taxon>Eukaryota</taxon>
        <taxon>Fungi</taxon>
        <taxon>Dikarya</taxon>
        <taxon>Ascomycota</taxon>
        <taxon>Pezizomycotina</taxon>
        <taxon>Dothideomycetes</taxon>
        <taxon>Dothideomycetes incertae sedis</taxon>
        <taxon>Botryosphaeriales</taxon>
        <taxon>Saccharataceae</taxon>
        <taxon>Saccharata</taxon>
    </lineage>
</organism>
<keyword evidence="3" id="KW-0808">Transferase</keyword>
<feature type="compositionally biased region" description="Polar residues" evidence="6">
    <location>
        <begin position="1"/>
        <end position="13"/>
    </location>
</feature>